<dbReference type="InterPro" id="IPR008920">
    <property type="entry name" value="TF_FadR/GntR_C"/>
</dbReference>
<dbReference type="SUPFAM" id="SSF48008">
    <property type="entry name" value="GntR ligand-binding domain-like"/>
    <property type="match status" value="1"/>
</dbReference>
<dbReference type="PROSITE" id="PS50949">
    <property type="entry name" value="HTH_GNTR"/>
    <property type="match status" value="1"/>
</dbReference>
<dbReference type="SMART" id="SM00345">
    <property type="entry name" value="HTH_GNTR"/>
    <property type="match status" value="1"/>
</dbReference>
<keyword evidence="5" id="KW-1185">Reference proteome</keyword>
<dbReference type="GO" id="GO:0003677">
    <property type="term" value="F:DNA binding"/>
    <property type="evidence" value="ECO:0007669"/>
    <property type="project" value="UniProtKB-KW"/>
</dbReference>
<dbReference type="GO" id="GO:0003700">
    <property type="term" value="F:DNA-binding transcription factor activity"/>
    <property type="evidence" value="ECO:0007669"/>
    <property type="project" value="InterPro"/>
</dbReference>
<sequence length="265" mass="28397">MTGSVRSRLEPVGAPSVDSAGTLGTLLAPVSRADEITDRLITAIAIGEYLPGSKLPAERELAASLGVGRMTVRSAIARLVEQGLLETQRGRGGGSFVREQWTSTSNASVRRTLSVRWESIRDTCDAVSRLQGAIAGAAAEKRTEEDTTLLRERLEAFRSADSGPQSQRADELLHLAICAAAHNETLQSVLFELESQVSIAAPAHLWGSTTGMRAMELRALADHDRLVNAICDQRASDASEIALEHARIDLELLEEALHRAGAPDA</sequence>
<dbReference type="SUPFAM" id="SSF46785">
    <property type="entry name" value="Winged helix' DNA-binding domain"/>
    <property type="match status" value="1"/>
</dbReference>
<dbReference type="Gene3D" id="1.10.10.10">
    <property type="entry name" value="Winged helix-like DNA-binding domain superfamily/Winged helix DNA-binding domain"/>
    <property type="match status" value="1"/>
</dbReference>
<evidence type="ECO:0000313" key="5">
    <source>
        <dbReference type="Proteomes" id="UP000198701"/>
    </source>
</evidence>
<keyword evidence="2" id="KW-0238">DNA-binding</keyword>
<evidence type="ECO:0000313" key="4">
    <source>
        <dbReference type="EMBL" id="SDJ86798.1"/>
    </source>
</evidence>
<evidence type="ECO:0000256" key="3">
    <source>
        <dbReference type="ARBA" id="ARBA00023163"/>
    </source>
</evidence>
<dbReference type="InterPro" id="IPR036388">
    <property type="entry name" value="WH-like_DNA-bd_sf"/>
</dbReference>
<dbReference type="Pfam" id="PF00392">
    <property type="entry name" value="GntR"/>
    <property type="match status" value="1"/>
</dbReference>
<dbReference type="InterPro" id="IPR011711">
    <property type="entry name" value="GntR_C"/>
</dbReference>
<dbReference type="PANTHER" id="PTHR43537:SF5">
    <property type="entry name" value="UXU OPERON TRANSCRIPTIONAL REGULATOR"/>
    <property type="match status" value="1"/>
</dbReference>
<protein>
    <submittedName>
        <fullName evidence="4">Transcriptional regulator, GntR family</fullName>
    </submittedName>
</protein>
<dbReference type="AlphaFoldDB" id="A0A1G8X815"/>
<dbReference type="Pfam" id="PF07729">
    <property type="entry name" value="FCD"/>
    <property type="match status" value="1"/>
</dbReference>
<evidence type="ECO:0000256" key="1">
    <source>
        <dbReference type="ARBA" id="ARBA00023015"/>
    </source>
</evidence>
<keyword evidence="1" id="KW-0805">Transcription regulation</keyword>
<dbReference type="EMBL" id="FNFU01000001">
    <property type="protein sequence ID" value="SDJ86798.1"/>
    <property type="molecule type" value="Genomic_DNA"/>
</dbReference>
<gene>
    <name evidence="4" type="ORF">SAMN05216282_101123</name>
</gene>
<dbReference type="RefSeq" id="WP_092321147.1">
    <property type="nucleotide sequence ID" value="NZ_FNFU01000001.1"/>
</dbReference>
<dbReference type="InterPro" id="IPR000524">
    <property type="entry name" value="Tscrpt_reg_HTH_GntR"/>
</dbReference>
<organism evidence="4 5">
    <name type="scientific">Cryobacterium psychrotolerans</name>
    <dbReference type="NCBI Taxonomy" id="386301"/>
    <lineage>
        <taxon>Bacteria</taxon>
        <taxon>Bacillati</taxon>
        <taxon>Actinomycetota</taxon>
        <taxon>Actinomycetes</taxon>
        <taxon>Micrococcales</taxon>
        <taxon>Microbacteriaceae</taxon>
        <taxon>Cryobacterium</taxon>
    </lineage>
</organism>
<dbReference type="Proteomes" id="UP000198701">
    <property type="component" value="Unassembled WGS sequence"/>
</dbReference>
<dbReference type="PRINTS" id="PR00035">
    <property type="entry name" value="HTHGNTR"/>
</dbReference>
<dbReference type="STRING" id="386301.SAMN05216282_101123"/>
<dbReference type="PANTHER" id="PTHR43537">
    <property type="entry name" value="TRANSCRIPTIONAL REGULATOR, GNTR FAMILY"/>
    <property type="match status" value="1"/>
</dbReference>
<keyword evidence="3" id="KW-0804">Transcription</keyword>
<dbReference type="SMART" id="SM00895">
    <property type="entry name" value="FCD"/>
    <property type="match status" value="1"/>
</dbReference>
<dbReference type="InterPro" id="IPR036390">
    <property type="entry name" value="WH_DNA-bd_sf"/>
</dbReference>
<accession>A0A1G8X815</accession>
<dbReference type="Gene3D" id="1.20.120.530">
    <property type="entry name" value="GntR ligand-binding domain-like"/>
    <property type="match status" value="1"/>
</dbReference>
<name>A0A1G8X815_9MICO</name>
<dbReference type="CDD" id="cd07377">
    <property type="entry name" value="WHTH_GntR"/>
    <property type="match status" value="1"/>
</dbReference>
<evidence type="ECO:0000256" key="2">
    <source>
        <dbReference type="ARBA" id="ARBA00023125"/>
    </source>
</evidence>
<dbReference type="OrthoDB" id="9784718at2"/>
<proteinExistence type="predicted"/>
<reference evidence="4 5" key="1">
    <citation type="submission" date="2016-10" db="EMBL/GenBank/DDBJ databases">
        <authorList>
            <person name="de Groot N.N."/>
        </authorList>
    </citation>
    <scope>NUCLEOTIDE SEQUENCE [LARGE SCALE GENOMIC DNA]</scope>
    <source>
        <strain evidence="4 5">CGMCC 1.5382</strain>
    </source>
</reference>